<organism evidence="12 13">
    <name type="scientific">Syphacia muris</name>
    <dbReference type="NCBI Taxonomy" id="451379"/>
    <lineage>
        <taxon>Eukaryota</taxon>
        <taxon>Metazoa</taxon>
        <taxon>Ecdysozoa</taxon>
        <taxon>Nematoda</taxon>
        <taxon>Chromadorea</taxon>
        <taxon>Rhabditida</taxon>
        <taxon>Spirurina</taxon>
        <taxon>Oxyuridomorpha</taxon>
        <taxon>Oxyuroidea</taxon>
        <taxon>Oxyuridae</taxon>
        <taxon>Syphacia</taxon>
    </lineage>
</organism>
<keyword evidence="9" id="KW-1133">Transmembrane helix</keyword>
<comment type="caution">
    <text evidence="7">Lacks conserved residue(s) required for the propagation of feature annotation.</text>
</comment>
<dbReference type="PROSITE" id="PS00022">
    <property type="entry name" value="EGF_1"/>
    <property type="match status" value="3"/>
</dbReference>
<dbReference type="Pfam" id="PF01414">
    <property type="entry name" value="DSL"/>
    <property type="match status" value="1"/>
</dbReference>
<feature type="domain" description="EGF-like" evidence="10">
    <location>
        <begin position="109"/>
        <end position="140"/>
    </location>
</feature>
<dbReference type="InterPro" id="IPR001774">
    <property type="entry name" value="DSL"/>
</dbReference>
<keyword evidence="4 9" id="KW-0677">Repeat</keyword>
<accession>A0A0N5AY98</accession>
<dbReference type="PANTHER" id="PTHR24033">
    <property type="entry name" value="EGF-LIKE DOMAIN-CONTAINING PROTEIN"/>
    <property type="match status" value="1"/>
</dbReference>
<feature type="disulfide bond" evidence="7">
    <location>
        <begin position="194"/>
        <end position="203"/>
    </location>
</feature>
<keyword evidence="2 7" id="KW-0245">EGF-like domain</keyword>
<dbReference type="InterPro" id="IPR013032">
    <property type="entry name" value="EGF-like_CS"/>
</dbReference>
<dbReference type="SMART" id="SM00181">
    <property type="entry name" value="EGF"/>
    <property type="match status" value="5"/>
</dbReference>
<keyword evidence="5 7" id="KW-1015">Disulfide bond</keyword>
<evidence type="ECO:0000256" key="1">
    <source>
        <dbReference type="ARBA" id="ARBA00022473"/>
    </source>
</evidence>
<evidence type="ECO:0000259" key="10">
    <source>
        <dbReference type="PROSITE" id="PS50026"/>
    </source>
</evidence>
<dbReference type="SMART" id="SM00179">
    <property type="entry name" value="EGF_CA"/>
    <property type="match status" value="2"/>
</dbReference>
<dbReference type="InterPro" id="IPR051830">
    <property type="entry name" value="NOTCH_homolog"/>
</dbReference>
<dbReference type="Pfam" id="PF12661">
    <property type="entry name" value="hEGF"/>
    <property type="match status" value="1"/>
</dbReference>
<keyword evidence="1 9" id="KW-0217">Developmental protein</keyword>
<evidence type="ECO:0000313" key="13">
    <source>
        <dbReference type="WBParaSite" id="SMUV_0000993501-mRNA-1"/>
    </source>
</evidence>
<dbReference type="GO" id="GO:0016020">
    <property type="term" value="C:membrane"/>
    <property type="evidence" value="ECO:0007669"/>
    <property type="project" value="UniProtKB-SubCell"/>
</dbReference>
<evidence type="ECO:0000256" key="5">
    <source>
        <dbReference type="ARBA" id="ARBA00023157"/>
    </source>
</evidence>
<feature type="disulfide bond" evidence="8">
    <location>
        <begin position="97"/>
        <end position="106"/>
    </location>
</feature>
<evidence type="ECO:0000256" key="4">
    <source>
        <dbReference type="ARBA" id="ARBA00022737"/>
    </source>
</evidence>
<feature type="domain" description="DSL" evidence="11">
    <location>
        <begin position="65"/>
        <end position="106"/>
    </location>
</feature>
<feature type="disulfide bond" evidence="7">
    <location>
        <begin position="130"/>
        <end position="139"/>
    </location>
</feature>
<protein>
    <recommendedName>
        <fullName evidence="9">Delta-like protein</fullName>
    </recommendedName>
</protein>
<sequence length="299" mass="32982">MVIKTISSAELKSRIFHFVSKVFSANVLAFDKGFALTNTKAAKTWTTITVEDHNLASKVVIEFRIVCAEQFYGDFCERTCIPSGTNVICSSTGTLICAPGWSGEKCDQGKPVCKQCGANGRCVQPGICQCDIGWTGKSCEKCLVKPNCVHGTCQKPNECNCEKGWGGQYCNIGKNPCQNGGFCEVIADGFLCRCESGFYGHFCEFSVNSCLTAVCANGGTCIHKPGGDYECRCLPGYIGRNCDIKDISCYNFPCRFLFIIFSRNSNTLCFSKWKHMYSDALRSSLLMWSMLSRSRLQND</sequence>
<name>A0A0N5AY98_9BILA</name>
<evidence type="ECO:0000256" key="7">
    <source>
        <dbReference type="PROSITE-ProRule" id="PRU00076"/>
    </source>
</evidence>
<keyword evidence="3 9" id="KW-0732">Signal</keyword>
<dbReference type="Pfam" id="PF21700">
    <property type="entry name" value="EGF_DL_JAG"/>
    <property type="match status" value="1"/>
</dbReference>
<evidence type="ECO:0000256" key="9">
    <source>
        <dbReference type="RuleBase" id="RU280815"/>
    </source>
</evidence>
<dbReference type="InterPro" id="IPR000742">
    <property type="entry name" value="EGF"/>
</dbReference>
<dbReference type="SMART" id="SM00051">
    <property type="entry name" value="DSL"/>
    <property type="match status" value="1"/>
</dbReference>
<feature type="domain" description="EGF-like" evidence="10">
    <location>
        <begin position="206"/>
        <end position="243"/>
    </location>
</feature>
<dbReference type="Gene3D" id="2.10.25.10">
    <property type="entry name" value="Laminin"/>
    <property type="match status" value="4"/>
</dbReference>
<dbReference type="SUPFAM" id="SSF57196">
    <property type="entry name" value="EGF/Laminin"/>
    <property type="match status" value="2"/>
</dbReference>
<keyword evidence="12" id="KW-1185">Reference proteome</keyword>
<proteinExistence type="predicted"/>
<dbReference type="FunFam" id="2.10.25.10:FF:000012">
    <property type="entry name" value="Delta-like protein"/>
    <property type="match status" value="1"/>
</dbReference>
<dbReference type="InterPro" id="IPR001881">
    <property type="entry name" value="EGF-like_Ca-bd_dom"/>
</dbReference>
<comment type="function">
    <text evidence="9">Putative Notch ligand involved in the mediation of Notch signaling.</text>
</comment>
<dbReference type="PROSITE" id="PS01186">
    <property type="entry name" value="EGF_2"/>
    <property type="match status" value="2"/>
</dbReference>
<dbReference type="GO" id="GO:0045597">
    <property type="term" value="P:positive regulation of cell differentiation"/>
    <property type="evidence" value="ECO:0007669"/>
    <property type="project" value="UniProtKB-ARBA"/>
</dbReference>
<feature type="disulfide bond" evidence="8">
    <location>
        <begin position="67"/>
        <end position="76"/>
    </location>
</feature>
<dbReference type="CDD" id="cd00054">
    <property type="entry name" value="EGF_CA"/>
    <property type="match status" value="2"/>
</dbReference>
<reference evidence="13" key="1">
    <citation type="submission" date="2017-02" db="UniProtKB">
        <authorList>
            <consortium name="WormBaseParasite"/>
        </authorList>
    </citation>
    <scope>IDENTIFICATION</scope>
</reference>
<evidence type="ECO:0000313" key="12">
    <source>
        <dbReference type="Proteomes" id="UP000046393"/>
    </source>
</evidence>
<dbReference type="PANTHER" id="PTHR24033:SF151">
    <property type="entry name" value="NOTCH 2"/>
    <property type="match status" value="1"/>
</dbReference>
<dbReference type="WBParaSite" id="SMUV_0000993501-mRNA-1">
    <property type="protein sequence ID" value="SMUV_0000993501-mRNA-1"/>
    <property type="gene ID" value="SMUV_0000993501"/>
</dbReference>
<dbReference type="STRING" id="451379.A0A0N5AY98"/>
<dbReference type="Pfam" id="PF00008">
    <property type="entry name" value="EGF"/>
    <property type="match status" value="1"/>
</dbReference>
<dbReference type="PROSITE" id="PS51051">
    <property type="entry name" value="DSL"/>
    <property type="match status" value="1"/>
</dbReference>
<dbReference type="AlphaFoldDB" id="A0A0N5AY98"/>
<keyword evidence="9" id="KW-0472">Membrane</keyword>
<dbReference type="Proteomes" id="UP000046393">
    <property type="component" value="Unplaced"/>
</dbReference>
<dbReference type="GO" id="GO:0005509">
    <property type="term" value="F:calcium ion binding"/>
    <property type="evidence" value="ECO:0007669"/>
    <property type="project" value="InterPro"/>
</dbReference>
<dbReference type="PROSITE" id="PS50026">
    <property type="entry name" value="EGF_3"/>
    <property type="match status" value="3"/>
</dbReference>
<evidence type="ECO:0000256" key="2">
    <source>
        <dbReference type="ARBA" id="ARBA00022536"/>
    </source>
</evidence>
<feature type="disulfide bond" evidence="7">
    <location>
        <begin position="233"/>
        <end position="242"/>
    </location>
</feature>
<evidence type="ECO:0000259" key="11">
    <source>
        <dbReference type="PROSITE" id="PS51051"/>
    </source>
</evidence>
<feature type="domain" description="EGF-like" evidence="10">
    <location>
        <begin position="166"/>
        <end position="204"/>
    </location>
</feature>
<dbReference type="GO" id="GO:0007154">
    <property type="term" value="P:cell communication"/>
    <property type="evidence" value="ECO:0007669"/>
    <property type="project" value="InterPro"/>
</dbReference>
<keyword evidence="9" id="KW-0812">Transmembrane</keyword>
<evidence type="ECO:0000256" key="6">
    <source>
        <dbReference type="ARBA" id="ARBA00023180"/>
    </source>
</evidence>
<keyword evidence="6" id="KW-0325">Glycoprotein</keyword>
<evidence type="ECO:0000256" key="3">
    <source>
        <dbReference type="ARBA" id="ARBA00022729"/>
    </source>
</evidence>
<evidence type="ECO:0000256" key="8">
    <source>
        <dbReference type="PROSITE-ProRule" id="PRU00377"/>
    </source>
</evidence>
<comment type="subcellular location">
    <subcellularLocation>
        <location evidence="9">Membrane</location>
        <topology evidence="9">Single-pass type I membrane protein</topology>
    </subcellularLocation>
</comment>